<evidence type="ECO:0000256" key="1">
    <source>
        <dbReference type="SAM" id="MobiDB-lite"/>
    </source>
</evidence>
<organism evidence="2">
    <name type="scientific">Tanacetum cinerariifolium</name>
    <name type="common">Dalmatian daisy</name>
    <name type="synonym">Chrysanthemum cinerariifolium</name>
    <dbReference type="NCBI Taxonomy" id="118510"/>
    <lineage>
        <taxon>Eukaryota</taxon>
        <taxon>Viridiplantae</taxon>
        <taxon>Streptophyta</taxon>
        <taxon>Embryophyta</taxon>
        <taxon>Tracheophyta</taxon>
        <taxon>Spermatophyta</taxon>
        <taxon>Magnoliopsida</taxon>
        <taxon>eudicotyledons</taxon>
        <taxon>Gunneridae</taxon>
        <taxon>Pentapetalae</taxon>
        <taxon>asterids</taxon>
        <taxon>campanulids</taxon>
        <taxon>Asterales</taxon>
        <taxon>Asteraceae</taxon>
        <taxon>Asteroideae</taxon>
        <taxon>Anthemideae</taxon>
        <taxon>Anthemidinae</taxon>
        <taxon>Tanacetum</taxon>
    </lineage>
</organism>
<feature type="region of interest" description="Disordered" evidence="1">
    <location>
        <begin position="1"/>
        <end position="57"/>
    </location>
</feature>
<reference evidence="2" key="1">
    <citation type="journal article" date="2019" name="Sci. Rep.">
        <title>Draft genome of Tanacetum cinerariifolium, the natural source of mosquito coil.</title>
        <authorList>
            <person name="Yamashiro T."/>
            <person name="Shiraishi A."/>
            <person name="Satake H."/>
            <person name="Nakayama K."/>
        </authorList>
    </citation>
    <scope>NUCLEOTIDE SEQUENCE</scope>
</reference>
<proteinExistence type="predicted"/>
<feature type="non-terminal residue" evidence="2">
    <location>
        <position position="1"/>
    </location>
</feature>
<feature type="compositionally biased region" description="Polar residues" evidence="1">
    <location>
        <begin position="1"/>
        <end position="21"/>
    </location>
</feature>
<dbReference type="EMBL" id="BKCJ011809439">
    <property type="protein sequence ID" value="GFD54728.1"/>
    <property type="molecule type" value="Genomic_DNA"/>
</dbReference>
<feature type="compositionally biased region" description="Basic residues" evidence="1">
    <location>
        <begin position="22"/>
        <end position="36"/>
    </location>
</feature>
<sequence length="69" mass="7597">PTCNPSPIVTPSHSLNATPSPSKRKFTKNSTNRRKKNVNDIEPVPLPANVNVQDPEPLPAKVNTMKIRL</sequence>
<protein>
    <submittedName>
        <fullName evidence="2">Uncharacterized protein</fullName>
    </submittedName>
</protein>
<comment type="caution">
    <text evidence="2">The sequence shown here is derived from an EMBL/GenBank/DDBJ whole genome shotgun (WGS) entry which is preliminary data.</text>
</comment>
<name>A0A699X9V2_TANCI</name>
<gene>
    <name evidence="2" type="ORF">Tci_926697</name>
</gene>
<accession>A0A699X9V2</accession>
<evidence type="ECO:0000313" key="2">
    <source>
        <dbReference type="EMBL" id="GFD54728.1"/>
    </source>
</evidence>
<dbReference type="AlphaFoldDB" id="A0A699X9V2"/>